<keyword evidence="2" id="KW-0963">Cytoplasm</keyword>
<dbReference type="AlphaFoldDB" id="A0A2D0XKE0"/>
<dbReference type="Gene3D" id="4.10.80.160">
    <property type="match status" value="1"/>
</dbReference>
<dbReference type="SMART" id="SM00543">
    <property type="entry name" value="MIF4G"/>
    <property type="match status" value="2"/>
</dbReference>
<comment type="subcellular location">
    <subcellularLocation>
        <location evidence="1">Cytoplasm</location>
    </subcellularLocation>
</comment>
<dbReference type="InterPro" id="IPR003890">
    <property type="entry name" value="MIF4G-like_typ-3"/>
</dbReference>
<evidence type="ECO:0000313" key="5">
    <source>
        <dbReference type="EMBL" id="ASF90185.1"/>
    </source>
</evidence>
<feature type="region of interest" description="Disordered" evidence="3">
    <location>
        <begin position="232"/>
        <end position="267"/>
    </location>
</feature>
<sequence>MSSLLPDPPTPLASTAPEPGQGKLEEKETDDRMIRRWQLRDINLAAIEGESSESSASLDSSLKRHSALLKRLRAPIPSKDLPAVLTEVSKLAMSKYVDEAAAALVEGAVKARVIKEHSKLQEHDRKNHEAYVRSGEVFEDREKKYERAAREGERIAVGCASLSDLLSLPPPTLTQTASSAAGLVITGAGASRPGGEEEEHTGGPWEDEETRKFYEELLDLADVVPAGLLGRKRGKTEEGVERKEGEEEERDGSPEVIEDIPLPDDTPTLDATQELETDLALLPLPSAASSAQLAQLLARLPDCTSRATIDSAAVDFAFINSKAARRRLLKFLGSVPRSRTDLIPYYARLIATLSKHMPDIGTGIVAVLEEEFRFLQRKKNTDLGETRIKNMRFFSELAKFRISPAHSTLHCLKVCLDDFTGPNVDNVCTLLENCGRFLMRTEETGERMRGLVDLMKRKKAAQNLDSRQNLMLENAYYQCNPPERKACEQKPRKPMELYIRYLLYNVLDKKTSQKVVKQLGKLHWEDPEVVRWLLNGFTKIWKPNFSSIHQFALVVFDLQRFHPDFMTAVVDRVLEDIRMGMEGNIFKYNQRRVATIKYLGELYNYRVVGSNVVFDTLWSLVTFGHPEGRPLPGQISPIDAPDDFFRVRLVCTLLDACGLCFDRGPQKIKLDDFLAFFQMYVYSKERAPMDVDFMLSDTLEALRPKLVPFTSFEEAAQAVDARMRALQARQTNQTPEEAATAEAEAEADSDGEGSDSGDDDGEEGEEEEGEGESEDDENGSTSSLSDDESIVLYREQRDAIPQEDDDEFARELAKMSLEVSDTRGKVDRKAALDVGLPFIKRAVHTNPAGAGDDEEGEGGSMRFTFLTKKGNKPQARVVDVPNDAAIAVNNRSQQLVSKQEQETMKRLVLGYEHRQIMQEEASEKKELESTLARRGIKLKFTEGQ</sequence>
<evidence type="ECO:0000259" key="4">
    <source>
        <dbReference type="SMART" id="SM00543"/>
    </source>
</evidence>
<dbReference type="EMBL" id="KY000230">
    <property type="protein sequence ID" value="ASF90185.1"/>
    <property type="molecule type" value="Genomic_DNA"/>
</dbReference>
<proteinExistence type="predicted"/>
<accession>A0A2D0XKE0</accession>
<dbReference type="GO" id="GO:0005737">
    <property type="term" value="C:cytoplasm"/>
    <property type="evidence" value="ECO:0007669"/>
    <property type="project" value="UniProtKB-SubCell"/>
</dbReference>
<feature type="compositionally biased region" description="Pro residues" evidence="3">
    <location>
        <begin position="1"/>
        <end position="11"/>
    </location>
</feature>
<dbReference type="GO" id="GO:0000184">
    <property type="term" value="P:nuclear-transcribed mRNA catabolic process, nonsense-mediated decay"/>
    <property type="evidence" value="ECO:0007669"/>
    <property type="project" value="InterPro"/>
</dbReference>
<dbReference type="InterPro" id="IPR016024">
    <property type="entry name" value="ARM-type_fold"/>
</dbReference>
<dbReference type="Gene3D" id="1.25.40.180">
    <property type="match status" value="4"/>
</dbReference>
<organism evidence="5">
    <name type="scientific">Bartheletia paradoxa</name>
    <dbReference type="NCBI Taxonomy" id="669517"/>
    <lineage>
        <taxon>Eukaryota</taxon>
        <taxon>Fungi</taxon>
        <taxon>Dikarya</taxon>
        <taxon>Basidiomycota</taxon>
        <taxon>Agaricomycotina</taxon>
        <taxon>Bartheletiomycetes</taxon>
        <taxon>Bartheletiales</taxon>
        <taxon>Bartheletiaceae</taxon>
        <taxon>Bartheletia</taxon>
    </lineage>
</organism>
<dbReference type="SUPFAM" id="SSF48371">
    <property type="entry name" value="ARM repeat"/>
    <property type="match status" value="2"/>
</dbReference>
<feature type="compositionally biased region" description="Acidic residues" evidence="3">
    <location>
        <begin position="246"/>
        <end position="262"/>
    </location>
</feature>
<name>A0A2D0XKE0_9BASI</name>
<feature type="domain" description="MIF4G" evidence="4">
    <location>
        <begin position="497"/>
        <end position="705"/>
    </location>
</feature>
<gene>
    <name evidence="5" type="ORF">SPAR06715</name>
</gene>
<dbReference type="PANTHER" id="PTHR12839:SF7">
    <property type="entry name" value="REGULATOR OF NONSENSE TRANSCRIPTS 2"/>
    <property type="match status" value="1"/>
</dbReference>
<dbReference type="GO" id="GO:0035145">
    <property type="term" value="C:exon-exon junction complex"/>
    <property type="evidence" value="ECO:0007669"/>
    <property type="project" value="TreeGrafter"/>
</dbReference>
<dbReference type="Pfam" id="PF04050">
    <property type="entry name" value="Upf2"/>
    <property type="match status" value="1"/>
</dbReference>
<feature type="domain" description="MIF4G" evidence="4">
    <location>
        <begin position="294"/>
        <end position="482"/>
    </location>
</feature>
<evidence type="ECO:0000256" key="1">
    <source>
        <dbReference type="ARBA" id="ARBA00004496"/>
    </source>
</evidence>
<feature type="compositionally biased region" description="Acidic residues" evidence="3">
    <location>
        <begin position="743"/>
        <end position="778"/>
    </location>
</feature>
<dbReference type="InterPro" id="IPR039762">
    <property type="entry name" value="Nmd2/UPF2"/>
</dbReference>
<dbReference type="PANTHER" id="PTHR12839">
    <property type="entry name" value="NONSENSE-MEDIATED MRNA DECAY PROTEIN 2 UP-FRAMESHIFT SUPPRESSOR 2"/>
    <property type="match status" value="1"/>
</dbReference>
<feature type="compositionally biased region" description="Basic and acidic residues" evidence="3">
    <location>
        <begin position="23"/>
        <end position="32"/>
    </location>
</feature>
<evidence type="ECO:0000256" key="3">
    <source>
        <dbReference type="SAM" id="MobiDB-lite"/>
    </source>
</evidence>
<protein>
    <recommendedName>
        <fullName evidence="4">MIF4G domain-containing protein</fullName>
    </recommendedName>
</protein>
<feature type="region of interest" description="Disordered" evidence="3">
    <location>
        <begin position="1"/>
        <end position="32"/>
    </location>
</feature>
<reference evidence="5" key="1">
    <citation type="submission" date="2016-10" db="EMBL/GenBank/DDBJ databases">
        <title>Phylogenomic data for the living fossil Bartheletia paradoxa suggests that the early evolutionary history of major basidiomycete lineages might not be bifurcate.</title>
        <authorList>
            <person name="Mishra B."/>
            <person name="Choi Y.-J."/>
            <person name="Bauer R."/>
            <person name="Thines M."/>
        </authorList>
    </citation>
    <scope>NUCLEOTIDE SEQUENCE</scope>
</reference>
<feature type="region of interest" description="Disordered" evidence="3">
    <location>
        <begin position="726"/>
        <end position="789"/>
    </location>
</feature>
<dbReference type="InterPro" id="IPR007193">
    <property type="entry name" value="Upf2/Nmd2_C"/>
</dbReference>
<dbReference type="Pfam" id="PF02854">
    <property type="entry name" value="MIF4G"/>
    <property type="match status" value="2"/>
</dbReference>
<feature type="region of interest" description="Disordered" evidence="3">
    <location>
        <begin position="186"/>
        <end position="208"/>
    </location>
</feature>
<dbReference type="GO" id="GO:0003723">
    <property type="term" value="F:RNA binding"/>
    <property type="evidence" value="ECO:0007669"/>
    <property type="project" value="InterPro"/>
</dbReference>
<feature type="compositionally biased region" description="Basic and acidic residues" evidence="3">
    <location>
        <begin position="235"/>
        <end position="245"/>
    </location>
</feature>
<dbReference type="FunFam" id="1.25.40.180:FF:000037">
    <property type="entry name" value="Nonsense-mediated mRNA decay factor (Upf2)"/>
    <property type="match status" value="1"/>
</dbReference>
<evidence type="ECO:0000256" key="2">
    <source>
        <dbReference type="ARBA" id="ARBA00022490"/>
    </source>
</evidence>